<dbReference type="EMBL" id="FNBL01000002">
    <property type="protein sequence ID" value="SDF08219.1"/>
    <property type="molecule type" value="Genomic_DNA"/>
</dbReference>
<evidence type="ECO:0000256" key="1">
    <source>
        <dbReference type="SAM" id="Phobius"/>
    </source>
</evidence>
<proteinExistence type="predicted"/>
<dbReference type="OrthoDB" id="7819947at2"/>
<name>A0A1G7I782_9RHOB</name>
<gene>
    <name evidence="2" type="ORF">SAMN04488117_102210</name>
</gene>
<dbReference type="RefSeq" id="WP_074641911.1">
    <property type="nucleotide sequence ID" value="NZ_FNBL01000002.1"/>
</dbReference>
<keyword evidence="1" id="KW-0812">Transmembrane</keyword>
<feature type="transmembrane region" description="Helical" evidence="1">
    <location>
        <begin position="6"/>
        <end position="23"/>
    </location>
</feature>
<evidence type="ECO:0008006" key="4">
    <source>
        <dbReference type="Google" id="ProtNLM"/>
    </source>
</evidence>
<organism evidence="2 3">
    <name type="scientific">Celeribacter baekdonensis</name>
    <dbReference type="NCBI Taxonomy" id="875171"/>
    <lineage>
        <taxon>Bacteria</taxon>
        <taxon>Pseudomonadati</taxon>
        <taxon>Pseudomonadota</taxon>
        <taxon>Alphaproteobacteria</taxon>
        <taxon>Rhodobacterales</taxon>
        <taxon>Roseobacteraceae</taxon>
        <taxon>Celeribacter</taxon>
    </lineage>
</organism>
<keyword evidence="1" id="KW-1133">Transmembrane helix</keyword>
<dbReference type="Pfam" id="PF20044">
    <property type="entry name" value="DUF6446"/>
    <property type="match status" value="1"/>
</dbReference>
<reference evidence="2 3" key="1">
    <citation type="submission" date="2016-10" db="EMBL/GenBank/DDBJ databases">
        <authorList>
            <person name="de Groot N.N."/>
        </authorList>
    </citation>
    <scope>NUCLEOTIDE SEQUENCE [LARGE SCALE GENOMIC DNA]</scope>
    <source>
        <strain evidence="2 3">DSM 27375</strain>
    </source>
</reference>
<dbReference type="Proteomes" id="UP000182284">
    <property type="component" value="Unassembled WGS sequence"/>
</dbReference>
<accession>A0A1G7I782</accession>
<sequence>MNGKFVAGGIVLTAIVFGAGLYYSQIYAYYKPIDANAPAATVRLTTFDGGAEDILAEDFNGIDADTSPIKFRACFTTPLSLPMMTETFKPYTDAAPLVAQKWFDCFDAARIGADIESGAAVAFLGEENAPYGIDRVVAIYPDGRGYAWNQINHCGAAVFDGDPAPADCPAAPEGN</sequence>
<dbReference type="InterPro" id="IPR045616">
    <property type="entry name" value="DUF6446"/>
</dbReference>
<dbReference type="AlphaFoldDB" id="A0A1G7I782"/>
<keyword evidence="1" id="KW-0472">Membrane</keyword>
<evidence type="ECO:0000313" key="3">
    <source>
        <dbReference type="Proteomes" id="UP000182284"/>
    </source>
</evidence>
<evidence type="ECO:0000313" key="2">
    <source>
        <dbReference type="EMBL" id="SDF08219.1"/>
    </source>
</evidence>
<protein>
    <recommendedName>
        <fullName evidence="4">Histidine kinase</fullName>
    </recommendedName>
</protein>